<organism evidence="7 8">
    <name type="scientific">Xylaria grammica</name>
    <dbReference type="NCBI Taxonomy" id="363999"/>
    <lineage>
        <taxon>Eukaryota</taxon>
        <taxon>Fungi</taxon>
        <taxon>Dikarya</taxon>
        <taxon>Ascomycota</taxon>
        <taxon>Pezizomycotina</taxon>
        <taxon>Sordariomycetes</taxon>
        <taxon>Xylariomycetidae</taxon>
        <taxon>Xylariales</taxon>
        <taxon>Xylariaceae</taxon>
        <taxon>Xylaria</taxon>
    </lineage>
</organism>
<keyword evidence="3" id="KW-0963">Cytoplasm</keyword>
<dbReference type="GO" id="GO:0016020">
    <property type="term" value="C:membrane"/>
    <property type="evidence" value="ECO:0007669"/>
    <property type="project" value="TreeGrafter"/>
</dbReference>
<feature type="compositionally biased region" description="Low complexity" evidence="6">
    <location>
        <begin position="152"/>
        <end position="167"/>
    </location>
</feature>
<evidence type="ECO:0000256" key="5">
    <source>
        <dbReference type="ARBA" id="ARBA00071407"/>
    </source>
</evidence>
<gene>
    <name evidence="7" type="ORF">EKO27_g5394</name>
</gene>
<dbReference type="PANTHER" id="PTHR10980:SF3">
    <property type="entry name" value="LD16419P"/>
    <property type="match status" value="1"/>
</dbReference>
<comment type="subcellular location">
    <subcellularLocation>
        <location evidence="1">Cytoplasm</location>
    </subcellularLocation>
</comment>
<keyword evidence="8" id="KW-1185">Reference proteome</keyword>
<evidence type="ECO:0000256" key="1">
    <source>
        <dbReference type="ARBA" id="ARBA00004496"/>
    </source>
</evidence>
<evidence type="ECO:0000256" key="4">
    <source>
        <dbReference type="ARBA" id="ARBA00054143"/>
    </source>
</evidence>
<evidence type="ECO:0000256" key="2">
    <source>
        <dbReference type="ARBA" id="ARBA00009758"/>
    </source>
</evidence>
<name>A0A439D5L7_9PEZI</name>
<proteinExistence type="inferred from homology"/>
<dbReference type="PRINTS" id="PR00492">
    <property type="entry name" value="RHOGDI"/>
</dbReference>
<dbReference type="AlphaFoldDB" id="A0A439D5L7"/>
<dbReference type="InterPro" id="IPR014756">
    <property type="entry name" value="Ig_E-set"/>
</dbReference>
<sequence>MTDFHYLPGTTSHGPAYGPAYLLPRYPVKTPREWDATPSHRKYPSKHQSQSASTHISQVNQVEHESLPFWLPRDTMSGENKVNAWLKDEEPYAQTLPLEEMSAPTPSTAKNRLSTPPAPSGRPFAIKKAKSIANLLREAASKTALHISLPLKKTTSRSSSSDSGLDPELTCRGLPDTNMMVKKELTVTSSKKPTENPVDDSAHEEDEVIAAFQESMVITPDENVKVTKFKADANDESLQRYKKSLGLGGGSDLSDPNDPRVCIIQSLTMESSGRPPVTIDLSQPGSENTLKDKPFKIKEGAKFTMVASFRVQHEILSGLQYVQTVKRKGIRVSKDSEMLGSYAPNTDKQPIYSKRFQEEDAPSGMLARGHYNAVSTFVDDDKKQHLQFEWSFDISKDW</sequence>
<dbReference type="PANTHER" id="PTHR10980">
    <property type="entry name" value="RHO GDP-DISSOCIATION INHIBITOR"/>
    <property type="match status" value="1"/>
</dbReference>
<dbReference type="GO" id="GO:0005829">
    <property type="term" value="C:cytosol"/>
    <property type="evidence" value="ECO:0007669"/>
    <property type="project" value="TreeGrafter"/>
</dbReference>
<feature type="region of interest" description="Disordered" evidence="6">
    <location>
        <begin position="102"/>
        <end position="123"/>
    </location>
</feature>
<dbReference type="GO" id="GO:0007266">
    <property type="term" value="P:Rho protein signal transduction"/>
    <property type="evidence" value="ECO:0007669"/>
    <property type="project" value="InterPro"/>
</dbReference>
<evidence type="ECO:0000256" key="6">
    <source>
        <dbReference type="SAM" id="MobiDB-lite"/>
    </source>
</evidence>
<dbReference type="InterPro" id="IPR024792">
    <property type="entry name" value="RhoGDI_dom_sf"/>
</dbReference>
<evidence type="ECO:0000256" key="3">
    <source>
        <dbReference type="ARBA" id="ARBA00022490"/>
    </source>
</evidence>
<dbReference type="GO" id="GO:0005094">
    <property type="term" value="F:Rho GDP-dissociation inhibitor activity"/>
    <property type="evidence" value="ECO:0007669"/>
    <property type="project" value="InterPro"/>
</dbReference>
<dbReference type="InterPro" id="IPR000406">
    <property type="entry name" value="Rho_GDI"/>
</dbReference>
<evidence type="ECO:0000313" key="8">
    <source>
        <dbReference type="Proteomes" id="UP000286045"/>
    </source>
</evidence>
<dbReference type="FunFam" id="2.70.50.30:FF:000001">
    <property type="entry name" value="Rho GDP-dissociation inhibitor 1"/>
    <property type="match status" value="1"/>
</dbReference>
<reference evidence="7 8" key="1">
    <citation type="submission" date="2018-12" db="EMBL/GenBank/DDBJ databases">
        <title>Draft genome sequence of Xylaria grammica IHI A82.</title>
        <authorList>
            <person name="Buettner E."/>
            <person name="Kellner H."/>
        </authorList>
    </citation>
    <scope>NUCLEOTIDE SEQUENCE [LARGE SCALE GENOMIC DNA]</scope>
    <source>
        <strain evidence="7 8">IHI A82</strain>
    </source>
</reference>
<comment type="function">
    <text evidence="4">Regulates the GDP/GTP exchange reaction of the Rho proteins by inhibiting the dissociation of GDP from them, and the subsequent binding of GTP to them.</text>
</comment>
<dbReference type="Proteomes" id="UP000286045">
    <property type="component" value="Unassembled WGS sequence"/>
</dbReference>
<dbReference type="STRING" id="363999.A0A439D5L7"/>
<comment type="similarity">
    <text evidence="2">Belongs to the Rho GDI family.</text>
</comment>
<dbReference type="EMBL" id="RYZI01000143">
    <property type="protein sequence ID" value="RWA09709.1"/>
    <property type="molecule type" value="Genomic_DNA"/>
</dbReference>
<feature type="region of interest" description="Disordered" evidence="6">
    <location>
        <begin position="32"/>
        <end position="52"/>
    </location>
</feature>
<protein>
    <recommendedName>
        <fullName evidence="5">Rho GDP-dissociation inhibitor</fullName>
    </recommendedName>
</protein>
<comment type="caution">
    <text evidence="7">The sequence shown here is derived from an EMBL/GenBank/DDBJ whole genome shotgun (WGS) entry which is preliminary data.</text>
</comment>
<dbReference type="Gene3D" id="2.70.50.30">
    <property type="entry name" value="Coagulation Factor XIII, subunit A, domain 1"/>
    <property type="match status" value="1"/>
</dbReference>
<dbReference type="SUPFAM" id="SSF81296">
    <property type="entry name" value="E set domains"/>
    <property type="match status" value="1"/>
</dbReference>
<evidence type="ECO:0000313" key="7">
    <source>
        <dbReference type="EMBL" id="RWA09709.1"/>
    </source>
</evidence>
<feature type="region of interest" description="Disordered" evidence="6">
    <location>
        <begin position="152"/>
        <end position="174"/>
    </location>
</feature>
<dbReference type="Pfam" id="PF02115">
    <property type="entry name" value="Rho_GDI"/>
    <property type="match status" value="1"/>
</dbReference>
<feature type="compositionally biased region" description="Polar residues" evidence="6">
    <location>
        <begin position="104"/>
        <end position="114"/>
    </location>
</feature>
<accession>A0A439D5L7</accession>